<dbReference type="CDD" id="cd14852">
    <property type="entry name" value="LD-carboxypeptidase"/>
    <property type="match status" value="1"/>
</dbReference>
<evidence type="ECO:0000256" key="1">
    <source>
        <dbReference type="SAM" id="SignalP"/>
    </source>
</evidence>
<dbReference type="PANTHER" id="PTHR34385:SF1">
    <property type="entry name" value="PEPTIDOGLYCAN L-ALANYL-D-GLUTAMATE ENDOPEPTIDASE CWLK"/>
    <property type="match status" value="1"/>
</dbReference>
<evidence type="ECO:0000259" key="2">
    <source>
        <dbReference type="Pfam" id="PF02557"/>
    </source>
</evidence>
<dbReference type="Pfam" id="PF02557">
    <property type="entry name" value="VanY"/>
    <property type="match status" value="1"/>
</dbReference>
<dbReference type="InterPro" id="IPR013207">
    <property type="entry name" value="LGFP"/>
</dbReference>
<dbReference type="Gene3D" id="3.30.1380.10">
    <property type="match status" value="1"/>
</dbReference>
<dbReference type="PANTHER" id="PTHR34385">
    <property type="entry name" value="D-ALANYL-D-ALANINE CARBOXYPEPTIDASE"/>
    <property type="match status" value="1"/>
</dbReference>
<feature type="domain" description="D-alanyl-D-alanine carboxypeptidase-like core" evidence="2">
    <location>
        <begin position="172"/>
        <end position="298"/>
    </location>
</feature>
<dbReference type="InterPro" id="IPR058193">
    <property type="entry name" value="VanY/YodJ_core_dom"/>
</dbReference>
<dbReference type="InterPro" id="IPR003709">
    <property type="entry name" value="VanY-like_core_dom"/>
</dbReference>
<keyword evidence="3" id="KW-0378">Hydrolase</keyword>
<dbReference type="InterPro" id="IPR009045">
    <property type="entry name" value="Zn_M74/Hedgehog-like"/>
</dbReference>
<dbReference type="GO" id="GO:0006508">
    <property type="term" value="P:proteolysis"/>
    <property type="evidence" value="ECO:0007669"/>
    <property type="project" value="InterPro"/>
</dbReference>
<dbReference type="PATRIC" id="fig|1461584.3.peg.1961"/>
<feature type="signal peptide" evidence="1">
    <location>
        <begin position="1"/>
        <end position="17"/>
    </location>
</feature>
<dbReference type="SUPFAM" id="SSF55166">
    <property type="entry name" value="Hedgehog/DD-peptidase"/>
    <property type="match status" value="1"/>
</dbReference>
<keyword evidence="1" id="KW-0732">Signal</keyword>
<name>A0A078MQS9_9MICC</name>
<dbReference type="GO" id="GO:0004180">
    <property type="term" value="F:carboxypeptidase activity"/>
    <property type="evidence" value="ECO:0007669"/>
    <property type="project" value="UniProtKB-KW"/>
</dbReference>
<dbReference type="EMBL" id="LN483071">
    <property type="protein sequence ID" value="CEA08629.1"/>
    <property type="molecule type" value="Genomic_DNA"/>
</dbReference>
<dbReference type="Pfam" id="PF08310">
    <property type="entry name" value="LGFP"/>
    <property type="match status" value="2"/>
</dbReference>
<evidence type="ECO:0000313" key="3">
    <source>
        <dbReference type="EMBL" id="CEA08629.1"/>
    </source>
</evidence>
<keyword evidence="3" id="KW-0645">Protease</keyword>
<proteinExistence type="predicted"/>
<organism evidence="3">
    <name type="scientific">Arthrobacter saudimassiliensis</name>
    <dbReference type="NCBI Taxonomy" id="1461584"/>
    <lineage>
        <taxon>Bacteria</taxon>
        <taxon>Bacillati</taxon>
        <taxon>Actinomycetota</taxon>
        <taxon>Actinomycetes</taxon>
        <taxon>Micrococcales</taxon>
        <taxon>Micrococcaceae</taxon>
        <taxon>Arthrobacter</taxon>
    </lineage>
</organism>
<gene>
    <name evidence="3" type="primary">vanYB_2</name>
    <name evidence="3" type="ORF">BN1051_01986</name>
</gene>
<keyword evidence="3" id="KW-0121">Carboxypeptidase</keyword>
<dbReference type="AlphaFoldDB" id="A0A078MQS9"/>
<sequence>MSRLPAAVLPFLLGAVAAGVGYDLGTYSDGRAAVDALYQDMGAGSGPLGDPVEGTRCSKGIHGCVRGFEHGFIAWSADTGAQPVQGAIGAEWGTGGTRGLLGLPLAPEACGEGTCSQQFQRGRINWNAGEGTRVTRAIDDPADVRVVVNKQRPLVPADWAPGDLGAVDGQPLRVEAAQALQRLIDDAAAEGVPIRAISGYRPQHEQDGLYRRYTALYGQATADAISARPGHSEHQTGLAVDIGNPDGACALQACFEQTPAGRWAAENAHRYGFLIRYPAGAEPVTGYAYEPWHLRYVGIQLAGEVRASGTATLEEYLGLPAAPGY</sequence>
<dbReference type="InterPro" id="IPR052179">
    <property type="entry name" value="DD-CPase-like"/>
</dbReference>
<protein>
    <submittedName>
        <fullName evidence="3">D-alanyl-D-alanine carboxypeptidase</fullName>
    </submittedName>
</protein>
<accession>A0A078MQS9</accession>
<feature type="chain" id="PRO_5039011597" evidence="1">
    <location>
        <begin position="18"/>
        <end position="325"/>
    </location>
</feature>
<reference evidence="3" key="1">
    <citation type="submission" date="2014-07" db="EMBL/GenBank/DDBJ databases">
        <authorList>
            <person name="Urmite Genomes Urmite Genomes"/>
        </authorList>
    </citation>
    <scope>NUCLEOTIDE SEQUENCE</scope>
    <source>
        <strain evidence="3">11W110_air</strain>
    </source>
</reference>